<dbReference type="PROSITE" id="PS01359">
    <property type="entry name" value="ZF_PHD_1"/>
    <property type="match status" value="1"/>
</dbReference>
<dbReference type="SUPFAM" id="SSF57903">
    <property type="entry name" value="FYVE/PHD zinc finger"/>
    <property type="match status" value="1"/>
</dbReference>
<feature type="compositionally biased region" description="Polar residues" evidence="7">
    <location>
        <begin position="1458"/>
        <end position="1472"/>
    </location>
</feature>
<feature type="region of interest" description="Disordered" evidence="7">
    <location>
        <begin position="1457"/>
        <end position="1653"/>
    </location>
</feature>
<feature type="region of interest" description="Disordered" evidence="7">
    <location>
        <begin position="1147"/>
        <end position="1336"/>
    </location>
</feature>
<evidence type="ECO:0000313" key="10">
    <source>
        <dbReference type="EMBL" id="GFN91604.1"/>
    </source>
</evidence>
<feature type="compositionally biased region" description="Polar residues" evidence="7">
    <location>
        <begin position="1012"/>
        <end position="1023"/>
    </location>
</feature>
<feature type="compositionally biased region" description="Basic and acidic residues" evidence="7">
    <location>
        <begin position="1147"/>
        <end position="1186"/>
    </location>
</feature>
<feature type="compositionally biased region" description="Basic and acidic residues" evidence="7">
    <location>
        <begin position="21"/>
        <end position="42"/>
    </location>
</feature>
<dbReference type="PANTHER" id="PTHR13793:SF160">
    <property type="entry name" value="PHD FINGER PROTEIN RHINOCEROS"/>
    <property type="match status" value="1"/>
</dbReference>
<feature type="compositionally biased region" description="Low complexity" evidence="7">
    <location>
        <begin position="922"/>
        <end position="934"/>
    </location>
</feature>
<feature type="compositionally biased region" description="Basic and acidic residues" evidence="7">
    <location>
        <begin position="652"/>
        <end position="663"/>
    </location>
</feature>
<feature type="region of interest" description="Disordered" evidence="7">
    <location>
        <begin position="1"/>
        <end position="68"/>
    </location>
</feature>
<feature type="compositionally biased region" description="Polar residues" evidence="7">
    <location>
        <begin position="1552"/>
        <end position="1562"/>
    </location>
</feature>
<dbReference type="Pfam" id="PF10513">
    <property type="entry name" value="EPL1"/>
    <property type="match status" value="1"/>
</dbReference>
<dbReference type="Pfam" id="PF13831">
    <property type="entry name" value="PHD_2"/>
    <property type="match status" value="1"/>
</dbReference>
<dbReference type="PROSITE" id="PS50016">
    <property type="entry name" value="ZF_PHD_2"/>
    <property type="match status" value="1"/>
</dbReference>
<feature type="compositionally biased region" description="Basic and acidic residues" evidence="7">
    <location>
        <begin position="982"/>
        <end position="991"/>
    </location>
</feature>
<evidence type="ECO:0000256" key="2">
    <source>
        <dbReference type="ARBA" id="ARBA00022737"/>
    </source>
</evidence>
<feature type="region of interest" description="Disordered" evidence="7">
    <location>
        <begin position="922"/>
        <end position="1060"/>
    </location>
</feature>
<keyword evidence="1" id="KW-0479">Metal-binding</keyword>
<feature type="compositionally biased region" description="Basic and acidic residues" evidence="7">
    <location>
        <begin position="1565"/>
        <end position="1575"/>
    </location>
</feature>
<feature type="domain" description="PHD-type" evidence="9">
    <location>
        <begin position="291"/>
        <end position="408"/>
    </location>
</feature>
<feature type="region of interest" description="Disordered" evidence="7">
    <location>
        <begin position="822"/>
        <end position="907"/>
    </location>
</feature>
<dbReference type="FunFam" id="3.30.40.10:FF:000030">
    <property type="entry name" value="Protein Jade-1 isoform 1"/>
    <property type="match status" value="1"/>
</dbReference>
<feature type="compositionally biased region" description="Polar residues" evidence="7">
    <location>
        <begin position="1241"/>
        <end position="1268"/>
    </location>
</feature>
<sequence length="1653" mass="186648">MPYSKQSKKLGNGRGSPEPGPSKRDKHSSDEEDDPFPRKEKGASYSKMSKQGKINKKVPSVTKLGGMQTSCHNKPAELFRKDLISAMKLADTEILYESEYVVISDPWRQEWEKGVQVPVNEEEIMPLVVRSLKKAAEAGDFKLPPRKYLHDRTDETYVPIQHELTGMQEIADQIVRYDLDDQDVQWLELVNQDREEMGLQLINEWNLERMIEALENQCYTKTNALKKTEEGLGIEYDEDVACDVCRMLESEDTNEMVFCDGCDICVHQACYGIQTIPEGTWLCRICALGIKPMCLLCPKRGGAMKPTKSATKWTHVSCALWIPEVSIGCPEKMEPITKISNIPPSRWALVCCLCKERVGACIQCSVKQCKTAFHVTCGFAHNLDMRTIMDDSDDVDGIHLKAYCPKHSKNRNASDSDSPKKEESQEDEENDISEAEMAKKRMEKLNQLEEEFYTLVDQNEVAQKFYIPEEAVDIVAEYWKLKRKANNNKPLITPKMEEEDQMQRQQKDSLCARMKMFVHLRQDLERARNLCYMISKREKTKRQLFNVKEAVFRAQLQVLTDPSLNLSAREAERVRQMTKFNSLYSDHSRKSVLSGKAPRENLFTLENLKTPKDHEEEKEKAKAKIESEGKTNGKKNAEKKANASLSAKKKKDKAESGKIKTKDVNSVPTAASNKEKIKEEVDEAESDKVVSLEENNVELTDNHEDCDEASPKNYQGKVSPKRTEGETVAEEPDDIKVTEEELDLPNQKNLIPSNLRKKLTSILQSKTMMQKRQEKSDSNAEILNIDVESLDEEGASSELINEIPLPVEERRNLFDQFSSVQTLKVKEHSPTSTKKKDSVVNSALVNTNESTCKKNEDALISPDVKEDRVRHSSSHKKAKRHRHGRSSRKHKKPRRSHSPAGSDRFRLSVSPIIIKTEGDSIISKQSSRLSSESSLAKDKSPLSPETSHDASSHSPHHHGDNYSPMSLTRSGKSSKKKRSRRDRNSEGDSLRSDSSSASPIKPRRQHHHRSMLSPSAVSESSHVMTEDKLHPDKDHGFKVVKETDECSKLEDSPISDKGESRLKLHSKLRLKKQHSPVKGVISYEVIKDEEEDGEQKLKHQKDKDIKNCDNKVEDIMSQILDTSTVTHKGDNVFENVKISPSFLREDVAKGSQLHSEKDSKVMAKAEDKNEMQKMPERKSKGEEHGSKSHNPKRTNKVSVIKVKEETTDGEGMIEASHVSLVDVPPEKRTRSGMFYQEKDQSLPSDGLENSSDENFMPCNRSSKVSTVGRTRHLRRLRTTRKSHPGEKEEDGDMEDEDTDNVGSEAGDDSSEMEKNFSRGSKRKSNGLLCRGMKLKSPLPDKPEINKLLLDPSKLIVKNSLRKRVGDRLASALKGRSRWPSIRSNQTTMDKFVKRTNSYENVFSRPDIVRDPNAKRLSLPLARSDLSPLSVNKSSSVINTTHGNRDDTSLPVSPLKLQAITTTDSSPRGSLNSYHIPRRAQNSPSWLKTNNSPLRDSKASSQLSSTTMNEADATFGGEEKLQRHGLRRQLTSDSDRDNGNNPESFQRLRESNLDLTSVVNTPSKCDASKLNEDHFDGNQSYRSPSPVSSITSVASSRLGKYMVGRGEDEDDEEENTPTKRVTRSQVYEDISSCSPSSRLRSRGTILKPPKLTLS</sequence>
<feature type="compositionally biased region" description="Basic and acidic residues" evidence="7">
    <location>
        <begin position="412"/>
        <end position="423"/>
    </location>
</feature>
<evidence type="ECO:0000259" key="8">
    <source>
        <dbReference type="PROSITE" id="PS50016"/>
    </source>
</evidence>
<name>A0AAV3Z8X1_9GAST</name>
<keyword evidence="3 6" id="KW-0863">Zinc-finger</keyword>
<dbReference type="InterPro" id="IPR001965">
    <property type="entry name" value="Znf_PHD"/>
</dbReference>
<feature type="compositionally biased region" description="Basic and acidic residues" evidence="7">
    <location>
        <begin position="1024"/>
        <end position="1060"/>
    </location>
</feature>
<dbReference type="InterPro" id="IPR013083">
    <property type="entry name" value="Znf_RING/FYVE/PHD"/>
</dbReference>
<evidence type="ECO:0000259" key="9">
    <source>
        <dbReference type="PROSITE" id="PS51805"/>
    </source>
</evidence>
<evidence type="ECO:0000256" key="5">
    <source>
        <dbReference type="ARBA" id="ARBA00038371"/>
    </source>
</evidence>
<feature type="compositionally biased region" description="Acidic residues" evidence="7">
    <location>
        <begin position="424"/>
        <end position="433"/>
    </location>
</feature>
<feature type="compositionally biased region" description="Basic residues" evidence="7">
    <location>
        <begin position="1001"/>
        <end position="1010"/>
    </location>
</feature>
<evidence type="ECO:0000256" key="7">
    <source>
        <dbReference type="SAM" id="MobiDB-lite"/>
    </source>
</evidence>
<proteinExistence type="inferred from homology"/>
<dbReference type="InterPro" id="IPR019542">
    <property type="entry name" value="Enhancer_polycomb-like_N"/>
</dbReference>
<feature type="compositionally biased region" description="Basic and acidic residues" evidence="7">
    <location>
        <begin position="824"/>
        <end position="838"/>
    </location>
</feature>
<feature type="compositionally biased region" description="Basic and acidic residues" evidence="7">
    <location>
        <begin position="935"/>
        <end position="951"/>
    </location>
</feature>
<gene>
    <name evidence="10" type="ORF">PoB_001811000</name>
</gene>
<dbReference type="GO" id="GO:0006357">
    <property type="term" value="P:regulation of transcription by RNA polymerase II"/>
    <property type="evidence" value="ECO:0007669"/>
    <property type="project" value="TreeGrafter"/>
</dbReference>
<feature type="compositionally biased region" description="Basic and acidic residues" evidence="7">
    <location>
        <begin position="609"/>
        <end position="641"/>
    </location>
</feature>
<keyword evidence="11" id="KW-1185">Reference proteome</keyword>
<feature type="compositionally biased region" description="Polar residues" evidence="7">
    <location>
        <begin position="839"/>
        <end position="850"/>
    </location>
</feature>
<protein>
    <submittedName>
        <fullName evidence="10">Protein jade-1</fullName>
    </submittedName>
</protein>
<dbReference type="PANTHER" id="PTHR13793">
    <property type="entry name" value="PHD FINGER PROTEINS"/>
    <property type="match status" value="1"/>
</dbReference>
<evidence type="ECO:0000256" key="6">
    <source>
        <dbReference type="PROSITE-ProRule" id="PRU00146"/>
    </source>
</evidence>
<dbReference type="Proteomes" id="UP000735302">
    <property type="component" value="Unassembled WGS sequence"/>
</dbReference>
<dbReference type="InterPro" id="IPR034732">
    <property type="entry name" value="EPHD"/>
</dbReference>
<feature type="region of interest" description="Disordered" evidence="7">
    <location>
        <begin position="408"/>
        <end position="433"/>
    </location>
</feature>
<dbReference type="InterPro" id="IPR019787">
    <property type="entry name" value="Znf_PHD-finger"/>
</dbReference>
<dbReference type="PROSITE" id="PS51805">
    <property type="entry name" value="EPHD"/>
    <property type="match status" value="1"/>
</dbReference>
<feature type="domain" description="PHD-type" evidence="8">
    <location>
        <begin position="239"/>
        <end position="289"/>
    </location>
</feature>
<feature type="compositionally biased region" description="Acidic residues" evidence="7">
    <location>
        <begin position="1287"/>
        <end position="1310"/>
    </location>
</feature>
<dbReference type="GO" id="GO:0008270">
    <property type="term" value="F:zinc ion binding"/>
    <property type="evidence" value="ECO:0007669"/>
    <property type="project" value="UniProtKB-KW"/>
</dbReference>
<comment type="caution">
    <text evidence="10">The sequence shown here is derived from an EMBL/GenBank/DDBJ whole genome shotgun (WGS) entry which is preliminary data.</text>
</comment>
<dbReference type="InterPro" id="IPR011011">
    <property type="entry name" value="Znf_FYVE_PHD"/>
</dbReference>
<reference evidence="10 11" key="1">
    <citation type="journal article" date="2021" name="Elife">
        <title>Chloroplast acquisition without the gene transfer in kleptoplastic sea slugs, Plakobranchus ocellatus.</title>
        <authorList>
            <person name="Maeda T."/>
            <person name="Takahashi S."/>
            <person name="Yoshida T."/>
            <person name="Shimamura S."/>
            <person name="Takaki Y."/>
            <person name="Nagai Y."/>
            <person name="Toyoda A."/>
            <person name="Suzuki Y."/>
            <person name="Arimoto A."/>
            <person name="Ishii H."/>
            <person name="Satoh N."/>
            <person name="Nishiyama T."/>
            <person name="Hasebe M."/>
            <person name="Maruyama T."/>
            <person name="Minagawa J."/>
            <person name="Obokata J."/>
            <person name="Shigenobu S."/>
        </authorList>
    </citation>
    <scope>NUCLEOTIDE SEQUENCE [LARGE SCALE GENOMIC DNA]</scope>
</reference>
<accession>A0AAV3Z8X1</accession>
<dbReference type="InterPro" id="IPR019786">
    <property type="entry name" value="Zinc_finger_PHD-type_CS"/>
</dbReference>
<dbReference type="EMBL" id="BLXT01002155">
    <property type="protein sequence ID" value="GFN91604.1"/>
    <property type="molecule type" value="Genomic_DNA"/>
</dbReference>
<keyword evidence="4" id="KW-0862">Zinc</keyword>
<evidence type="ECO:0000313" key="11">
    <source>
        <dbReference type="Proteomes" id="UP000735302"/>
    </source>
</evidence>
<evidence type="ECO:0000256" key="4">
    <source>
        <dbReference type="ARBA" id="ARBA00022833"/>
    </source>
</evidence>
<feature type="compositionally biased region" description="Basic residues" evidence="7">
    <location>
        <begin position="972"/>
        <end position="981"/>
    </location>
</feature>
<organism evidence="10 11">
    <name type="scientific">Plakobranchus ocellatus</name>
    <dbReference type="NCBI Taxonomy" id="259542"/>
    <lineage>
        <taxon>Eukaryota</taxon>
        <taxon>Metazoa</taxon>
        <taxon>Spiralia</taxon>
        <taxon>Lophotrochozoa</taxon>
        <taxon>Mollusca</taxon>
        <taxon>Gastropoda</taxon>
        <taxon>Heterobranchia</taxon>
        <taxon>Euthyneura</taxon>
        <taxon>Panpulmonata</taxon>
        <taxon>Sacoglossa</taxon>
        <taxon>Placobranchoidea</taxon>
        <taxon>Plakobranchidae</taxon>
        <taxon>Plakobranchus</taxon>
    </lineage>
</organism>
<dbReference type="Pfam" id="PF13832">
    <property type="entry name" value="zf-HC5HC2H_2"/>
    <property type="match status" value="1"/>
</dbReference>
<feature type="compositionally biased region" description="Basic residues" evidence="7">
    <location>
        <begin position="1269"/>
        <end position="1282"/>
    </location>
</feature>
<feature type="compositionally biased region" description="Basic residues" evidence="7">
    <location>
        <begin position="871"/>
        <end position="897"/>
    </location>
</feature>
<dbReference type="FunFam" id="3.30.40.10:FF:000004">
    <property type="entry name" value="Jade family PHD finger 2"/>
    <property type="match status" value="1"/>
</dbReference>
<comment type="similarity">
    <text evidence="5">Belongs to the JADE family.</text>
</comment>
<dbReference type="SMART" id="SM00249">
    <property type="entry name" value="PHD"/>
    <property type="match status" value="2"/>
</dbReference>
<keyword evidence="2" id="KW-0677">Repeat</keyword>
<feature type="region of interest" description="Disordered" evidence="7">
    <location>
        <begin position="603"/>
        <end position="733"/>
    </location>
</feature>
<dbReference type="CDD" id="cd15492">
    <property type="entry name" value="PHD_BRPF_JADE_like"/>
    <property type="match status" value="1"/>
</dbReference>
<evidence type="ECO:0000256" key="1">
    <source>
        <dbReference type="ARBA" id="ARBA00022723"/>
    </source>
</evidence>
<dbReference type="InterPro" id="IPR050701">
    <property type="entry name" value="Histone_Mod_Regulator"/>
</dbReference>
<feature type="compositionally biased region" description="Low complexity" evidence="7">
    <location>
        <begin position="1579"/>
        <end position="1596"/>
    </location>
</feature>
<dbReference type="Gene3D" id="3.30.40.10">
    <property type="entry name" value="Zinc/RING finger domain, C3HC4 (zinc finger)"/>
    <property type="match status" value="2"/>
</dbReference>
<evidence type="ECO:0000256" key="3">
    <source>
        <dbReference type="ARBA" id="ARBA00022771"/>
    </source>
</evidence>
<feature type="compositionally biased region" description="Basic and acidic residues" evidence="7">
    <location>
        <begin position="851"/>
        <end position="870"/>
    </location>
</feature>
<feature type="compositionally biased region" description="Polar residues" evidence="7">
    <location>
        <begin position="1479"/>
        <end position="1508"/>
    </location>
</feature>
<dbReference type="CDD" id="cd15671">
    <property type="entry name" value="ePHD_JADE"/>
    <property type="match status" value="1"/>
</dbReference>